<feature type="transmembrane region" description="Helical" evidence="7">
    <location>
        <begin position="702"/>
        <end position="731"/>
    </location>
</feature>
<organism evidence="10 11">
    <name type="scientific">Actinocorallia libanotica</name>
    <dbReference type="NCBI Taxonomy" id="46162"/>
    <lineage>
        <taxon>Bacteria</taxon>
        <taxon>Bacillati</taxon>
        <taxon>Actinomycetota</taxon>
        <taxon>Actinomycetes</taxon>
        <taxon>Streptosporangiales</taxon>
        <taxon>Thermomonosporaceae</taxon>
        <taxon>Actinocorallia</taxon>
    </lineage>
</organism>
<evidence type="ECO:0000313" key="11">
    <source>
        <dbReference type="Proteomes" id="UP001500665"/>
    </source>
</evidence>
<accession>A0ABN1RRC3</accession>
<dbReference type="PANTHER" id="PTHR30572">
    <property type="entry name" value="MEMBRANE COMPONENT OF TRANSPORTER-RELATED"/>
    <property type="match status" value="1"/>
</dbReference>
<dbReference type="RefSeq" id="WP_344243963.1">
    <property type="nucleotide sequence ID" value="NZ_BAAAHH010000027.1"/>
</dbReference>
<feature type="transmembrane region" description="Helical" evidence="7">
    <location>
        <begin position="752"/>
        <end position="779"/>
    </location>
</feature>
<feature type="transmembrane region" description="Helical" evidence="7">
    <location>
        <begin position="295"/>
        <end position="322"/>
    </location>
</feature>
<feature type="domain" description="ABC3 transporter permease C-terminal" evidence="8">
    <location>
        <begin position="254"/>
        <end position="373"/>
    </location>
</feature>
<keyword evidence="3 7" id="KW-0812">Transmembrane</keyword>
<dbReference type="InterPro" id="IPR003838">
    <property type="entry name" value="ABC3_permease_C"/>
</dbReference>
<feature type="transmembrane region" description="Helical" evidence="7">
    <location>
        <begin position="396"/>
        <end position="416"/>
    </location>
</feature>
<comment type="similarity">
    <text evidence="6">Belongs to the ABC-4 integral membrane protein family.</text>
</comment>
<dbReference type="EMBL" id="BAAAHH010000027">
    <property type="protein sequence ID" value="GAA0962157.1"/>
    <property type="molecule type" value="Genomic_DNA"/>
</dbReference>
<feature type="domain" description="MacB-like periplasmic core" evidence="9">
    <location>
        <begin position="478"/>
        <end position="675"/>
    </location>
</feature>
<dbReference type="Proteomes" id="UP001500665">
    <property type="component" value="Unassembled WGS sequence"/>
</dbReference>
<keyword evidence="2" id="KW-1003">Cell membrane</keyword>
<keyword evidence="5 7" id="KW-0472">Membrane</keyword>
<feature type="transmembrane region" description="Helical" evidence="7">
    <location>
        <begin position="791"/>
        <end position="814"/>
    </location>
</feature>
<proteinExistence type="inferred from homology"/>
<gene>
    <name evidence="10" type="ORF">GCM10009550_55810</name>
</gene>
<evidence type="ECO:0000259" key="8">
    <source>
        <dbReference type="Pfam" id="PF02687"/>
    </source>
</evidence>
<evidence type="ECO:0000256" key="4">
    <source>
        <dbReference type="ARBA" id="ARBA00022989"/>
    </source>
</evidence>
<name>A0ABN1RRC3_9ACTN</name>
<comment type="caution">
    <text evidence="10">The sequence shown here is derived from an EMBL/GenBank/DDBJ whole genome shotgun (WGS) entry which is preliminary data.</text>
</comment>
<feature type="transmembrane region" description="Helical" evidence="7">
    <location>
        <begin position="479"/>
        <end position="500"/>
    </location>
</feature>
<evidence type="ECO:0000256" key="5">
    <source>
        <dbReference type="ARBA" id="ARBA00023136"/>
    </source>
</evidence>
<evidence type="ECO:0000256" key="1">
    <source>
        <dbReference type="ARBA" id="ARBA00004651"/>
    </source>
</evidence>
<feature type="domain" description="MacB-like periplasmic core" evidence="9">
    <location>
        <begin position="17"/>
        <end position="220"/>
    </location>
</feature>
<evidence type="ECO:0000313" key="10">
    <source>
        <dbReference type="EMBL" id="GAA0962157.1"/>
    </source>
</evidence>
<feature type="domain" description="ABC3 transporter permease C-terminal" evidence="8">
    <location>
        <begin position="710"/>
        <end position="823"/>
    </location>
</feature>
<sequence length="831" mass="86429">MIRIVLSRLGAQRGRLLLTVVAVVLGVGFISGTFALGDLMRAGFAREFAASADKVDVAVLPKGDGERLPAGMLEKIRALPGVTDARGLVRAEAPLLGRDGRTHGHVPTQGFSLPTDGPLRRYTVLEGRVPAAPDEAVLNESLAEDTGFRPGESIQVLDAKERRHTFRLVGVVDVGIDAELTSRGGVGFLAETAVRMTGQKDYVEIDVAGSVTPAQVGAAIGGTGHEVVTGEELSSRLSSEAGADITMITTGLLAFGLISLLVAGLVIANTFTILVAQRAKELALLRCLGATRRQVFGAVVVEAALVGLVGSLVGLAVGLALAAGGAAAVNALGMDVPVEVSLSLRTVAIALSVGLVMTVLSALPPGFRATKVAPLAALRTEPEPGERAFRLGRARWALAAPSAVGGLALTVIGMRMEPGETAMFTVAGGGALTFLAVVALMPLLVRAFGLPTGGRLGRRLGLPGRLAVQNVRRSPRRTAATTVALTVGVGLMSLFAVVGASSKATADQKMFEQFPIDYRLHTGVTGRTIPRGVADGLRERDDLFSAVTSIRSVDAEFGANERMVASMTQGSLGIVAKPEMKHGSLEDLRPGTVMISEGYALRDGLAMGDAVPLKTEHGTVRVTVSVVYAGEAGMLPDILLPEADFTRYFGQVEDLDVYVNLQKGVPVSEANDVIDTAVADHPRVQVSTGAAMKAEFAKAIDMLIGIFAGLLGLAIIIALFGIVNTLTLSVVERTRESALLRALGVSRRQLRGMLSAEAVIMSLLGAVTGVLLGTVFGWAATRSLFTSFVFALPYGQILLYLALAVVAGLLAAVLPARRAAHAPIVESLSAD</sequence>
<feature type="transmembrane region" description="Helical" evidence="7">
    <location>
        <begin position="342"/>
        <end position="363"/>
    </location>
</feature>
<comment type="subcellular location">
    <subcellularLocation>
        <location evidence="1">Cell membrane</location>
        <topology evidence="1">Multi-pass membrane protein</topology>
    </subcellularLocation>
</comment>
<evidence type="ECO:0000256" key="3">
    <source>
        <dbReference type="ARBA" id="ARBA00022692"/>
    </source>
</evidence>
<dbReference type="InterPro" id="IPR050250">
    <property type="entry name" value="Macrolide_Exporter_MacB"/>
</dbReference>
<evidence type="ECO:0000259" key="9">
    <source>
        <dbReference type="Pfam" id="PF12704"/>
    </source>
</evidence>
<feature type="transmembrane region" description="Helical" evidence="7">
    <location>
        <begin position="422"/>
        <end position="445"/>
    </location>
</feature>
<keyword evidence="11" id="KW-1185">Reference proteome</keyword>
<dbReference type="Pfam" id="PF12704">
    <property type="entry name" value="MacB_PCD"/>
    <property type="match status" value="2"/>
</dbReference>
<evidence type="ECO:0000256" key="2">
    <source>
        <dbReference type="ARBA" id="ARBA00022475"/>
    </source>
</evidence>
<evidence type="ECO:0000256" key="7">
    <source>
        <dbReference type="SAM" id="Phobius"/>
    </source>
</evidence>
<evidence type="ECO:0000256" key="6">
    <source>
        <dbReference type="ARBA" id="ARBA00038076"/>
    </source>
</evidence>
<keyword evidence="4 7" id="KW-1133">Transmembrane helix</keyword>
<dbReference type="PANTHER" id="PTHR30572:SF4">
    <property type="entry name" value="ABC TRANSPORTER PERMEASE YTRF"/>
    <property type="match status" value="1"/>
</dbReference>
<dbReference type="InterPro" id="IPR025857">
    <property type="entry name" value="MacB_PCD"/>
</dbReference>
<dbReference type="Pfam" id="PF02687">
    <property type="entry name" value="FtsX"/>
    <property type="match status" value="2"/>
</dbReference>
<feature type="transmembrane region" description="Helical" evidence="7">
    <location>
        <begin position="252"/>
        <end position="275"/>
    </location>
</feature>
<reference evidence="10 11" key="1">
    <citation type="journal article" date="2019" name="Int. J. Syst. Evol. Microbiol.">
        <title>The Global Catalogue of Microorganisms (GCM) 10K type strain sequencing project: providing services to taxonomists for standard genome sequencing and annotation.</title>
        <authorList>
            <consortium name="The Broad Institute Genomics Platform"/>
            <consortium name="The Broad Institute Genome Sequencing Center for Infectious Disease"/>
            <person name="Wu L."/>
            <person name="Ma J."/>
        </authorList>
    </citation>
    <scope>NUCLEOTIDE SEQUENCE [LARGE SCALE GENOMIC DNA]</scope>
    <source>
        <strain evidence="10 11">JCM 10696</strain>
    </source>
</reference>
<protein>
    <submittedName>
        <fullName evidence="10">ABC transporter permease</fullName>
    </submittedName>
</protein>